<feature type="compositionally biased region" description="Low complexity" evidence="3">
    <location>
        <begin position="536"/>
        <end position="554"/>
    </location>
</feature>
<feature type="region of interest" description="Disordered" evidence="3">
    <location>
        <begin position="358"/>
        <end position="451"/>
    </location>
</feature>
<feature type="compositionally biased region" description="Polar residues" evidence="3">
    <location>
        <begin position="660"/>
        <end position="677"/>
    </location>
</feature>
<feature type="compositionally biased region" description="Low complexity" evidence="3">
    <location>
        <begin position="706"/>
        <end position="723"/>
    </location>
</feature>
<dbReference type="SUPFAM" id="SSF54001">
    <property type="entry name" value="Cysteine proteinases"/>
    <property type="match status" value="1"/>
</dbReference>
<keyword evidence="1" id="KW-0833">Ubl conjugation pathway</keyword>
<feature type="compositionally biased region" description="Polar residues" evidence="3">
    <location>
        <begin position="745"/>
        <end position="766"/>
    </location>
</feature>
<reference evidence="5 6" key="1">
    <citation type="submission" date="2022-05" db="EMBL/GenBank/DDBJ databases">
        <authorList>
            <consortium name="Genoscope - CEA"/>
            <person name="William W."/>
        </authorList>
    </citation>
    <scope>NUCLEOTIDE SEQUENCE [LARGE SCALE GENOMIC DNA]</scope>
</reference>
<dbReference type="EMBL" id="CALNXJ010000038">
    <property type="protein sequence ID" value="CAH3143508.1"/>
    <property type="molecule type" value="Genomic_DNA"/>
</dbReference>
<comment type="caution">
    <text evidence="5">The sequence shown here is derived from an EMBL/GenBank/DDBJ whole genome shotgun (WGS) entry which is preliminary data.</text>
</comment>
<dbReference type="InterPro" id="IPR052398">
    <property type="entry name" value="Ubiquitin_hydrolase_53/54"/>
</dbReference>
<feature type="domain" description="USP" evidence="4">
    <location>
        <begin position="17"/>
        <end position="339"/>
    </location>
</feature>
<dbReference type="InterPro" id="IPR001394">
    <property type="entry name" value="Peptidase_C19_UCH"/>
</dbReference>
<dbReference type="PANTHER" id="PTHR22975">
    <property type="entry name" value="UBIQUITIN SPECIFIC PROTEINASE"/>
    <property type="match status" value="1"/>
</dbReference>
<dbReference type="GO" id="GO:0016579">
    <property type="term" value="P:protein deubiquitination"/>
    <property type="evidence" value="ECO:0007669"/>
    <property type="project" value="InterPro"/>
</dbReference>
<keyword evidence="6" id="KW-1185">Reference proteome</keyword>
<evidence type="ECO:0000256" key="3">
    <source>
        <dbReference type="SAM" id="MobiDB-lite"/>
    </source>
</evidence>
<dbReference type="InterPro" id="IPR038765">
    <property type="entry name" value="Papain-like_cys_pep_sf"/>
</dbReference>
<dbReference type="GO" id="GO:0004843">
    <property type="term" value="F:cysteine-type deubiquitinase activity"/>
    <property type="evidence" value="ECO:0007669"/>
    <property type="project" value="InterPro"/>
</dbReference>
<organism evidence="5 6">
    <name type="scientific">Pocillopora meandrina</name>
    <dbReference type="NCBI Taxonomy" id="46732"/>
    <lineage>
        <taxon>Eukaryota</taxon>
        <taxon>Metazoa</taxon>
        <taxon>Cnidaria</taxon>
        <taxon>Anthozoa</taxon>
        <taxon>Hexacorallia</taxon>
        <taxon>Scleractinia</taxon>
        <taxon>Astrocoeniina</taxon>
        <taxon>Pocilloporidae</taxon>
        <taxon>Pocillopora</taxon>
    </lineage>
</organism>
<dbReference type="PANTHER" id="PTHR22975:SF9">
    <property type="entry name" value="ECHINUS SPLICE FORM 3"/>
    <property type="match status" value="1"/>
</dbReference>
<sequence length="1072" mass="121188">MDRQERLERTASMANNKGLLNNPGENNCFLNSAVQVLWHLDVFRRSFREIKGHYCMGESCIFCALDLIFKQFQYSSNDALPPDGLRVALAAAFKNQHRFQLGDMDDAAECFENILSHMHTLVTKNEYDDACNVKHCISHQKFAMQVIEQTICECGEQSEPLPFFQLVHYVSASALCAKARRLKGWDSTRPIENPFGYLLRRAGQDTRECQSPDCNEKVQVQRLLLNCPDIVSVGLIWDSECPDAEHIADVLQCIGTTLKLTDLYHQVYDEKAKEACLQLVGIVTYYGKHYSTFFFHSKLRTWIYFDDARVKEIGSDWLVMMEKCRLCHYQPLLLLYANPIGTPVNADSAPKERILINGAVHEKGTEGKQSVKGLNTERGTADGVSDCEKSPVMSKKSKSRNKPKPDKKSLFRSKKSLSSGDLSIPKKELTRSPSNASDSTTSSPGKERQRPSFKRIGTAIMSAMNPALAVSHLKQNKKKGSSKSRRSSTGSSESSGDPDLIDLSPKNEEAKMEILKLYEQSKALHSAQVRAMNNDSGISSTPSSAGGSVSSTDTNHGGSDEDLIDFNQSWRRSQYDNWPPPPAYTADRIEKLIKEGQLYLQLSQEWEDQKDLVKAFDYCTQAATMFRMVTEDNSVDLNRKNYAQMKRNVCQARAKNLNHVLQSSQTTDNGTASVSLSRQKEEELLRQQRQREQYIIRQQQQQQQQKQQKQQKQQQQHQQMPQQLQPPPVQYMSVQRRDRPAREYSSAQVTARSVQEVPVSSGNGSYVDSRFNRKDNWEERNATSLPLKTKPTVYSSGHYVSKPQGNKTGSSGMGPGVCSQQIKPDYLCYNPVHYERERESEIAARIQNVDIRAPSPEPRTDHTKVIPVGVNRTRTSENRRPPPPTRRVSSSIYISPSNPSNLRASTVDTYDPKTYRSSDSPKAPPSISISRPRHKVSYVGNLAQNSRPTTRDRSPSPARSADGMDSDYRARGSYGPRPAQYVPAPPYNPPHQREHLKSYSTSSLSRPWFQSGSTDDSYTNTSRDLRQVPARIITDRPVCEKCRCVPIDRRQRLCAGCEQELYQIHSNTARLY</sequence>
<feature type="compositionally biased region" description="Low complexity" evidence="3">
    <location>
        <begin position="432"/>
        <end position="444"/>
    </location>
</feature>
<feature type="region of interest" description="Disordered" evidence="3">
    <location>
        <begin position="472"/>
        <end position="505"/>
    </location>
</feature>
<dbReference type="AlphaFoldDB" id="A0AAU9XBU8"/>
<evidence type="ECO:0000259" key="4">
    <source>
        <dbReference type="PROSITE" id="PS50235"/>
    </source>
</evidence>
<dbReference type="InterPro" id="IPR028889">
    <property type="entry name" value="USP"/>
</dbReference>
<evidence type="ECO:0000313" key="5">
    <source>
        <dbReference type="EMBL" id="CAH3143508.1"/>
    </source>
</evidence>
<protein>
    <recommendedName>
        <fullName evidence="4">USP domain-containing protein</fullName>
    </recommendedName>
</protein>
<feature type="compositionally biased region" description="Low complexity" evidence="3">
    <location>
        <begin position="886"/>
        <end position="901"/>
    </location>
</feature>
<dbReference type="Pfam" id="PF00443">
    <property type="entry name" value="UCH"/>
    <property type="match status" value="1"/>
</dbReference>
<feature type="region of interest" description="Disordered" evidence="3">
    <location>
        <begin position="795"/>
        <end position="816"/>
    </location>
</feature>
<dbReference type="Proteomes" id="UP001159428">
    <property type="component" value="Unassembled WGS sequence"/>
</dbReference>
<gene>
    <name evidence="5" type="ORF">PMEA_00020581</name>
</gene>
<evidence type="ECO:0000256" key="2">
    <source>
        <dbReference type="ARBA" id="ARBA00022801"/>
    </source>
</evidence>
<feature type="region of interest" description="Disordered" evidence="3">
    <location>
        <begin position="660"/>
        <end position="683"/>
    </location>
</feature>
<proteinExistence type="predicted"/>
<feature type="compositionally biased region" description="Basic residues" evidence="3">
    <location>
        <begin position="474"/>
        <end position="486"/>
    </location>
</feature>
<name>A0AAU9XBU8_9CNID</name>
<feature type="region of interest" description="Disordered" evidence="3">
    <location>
        <begin position="706"/>
        <end position="772"/>
    </location>
</feature>
<feature type="region of interest" description="Disordered" evidence="3">
    <location>
        <begin position="849"/>
        <end position="995"/>
    </location>
</feature>
<dbReference type="PROSITE" id="PS50235">
    <property type="entry name" value="USP_3"/>
    <property type="match status" value="1"/>
</dbReference>
<accession>A0AAU9XBU8</accession>
<dbReference type="Gene3D" id="3.90.70.10">
    <property type="entry name" value="Cysteine proteinases"/>
    <property type="match status" value="1"/>
</dbReference>
<feature type="region of interest" description="Disordered" evidence="3">
    <location>
        <begin position="533"/>
        <end position="563"/>
    </location>
</feature>
<dbReference type="InterPro" id="IPR036181">
    <property type="entry name" value="MIT_dom_sf"/>
</dbReference>
<evidence type="ECO:0000313" key="6">
    <source>
        <dbReference type="Proteomes" id="UP001159428"/>
    </source>
</evidence>
<evidence type="ECO:0000256" key="1">
    <source>
        <dbReference type="ARBA" id="ARBA00022786"/>
    </source>
</evidence>
<keyword evidence="2" id="KW-0378">Hydrolase</keyword>
<dbReference type="SUPFAM" id="SSF116846">
    <property type="entry name" value="MIT domain"/>
    <property type="match status" value="1"/>
</dbReference>